<dbReference type="SUPFAM" id="SSF103247">
    <property type="entry name" value="TT1751-like"/>
    <property type="match status" value="1"/>
</dbReference>
<evidence type="ECO:0000259" key="1">
    <source>
        <dbReference type="Pfam" id="PF03625"/>
    </source>
</evidence>
<protein>
    <recommendedName>
        <fullName evidence="1">DUF302 domain-containing protein</fullName>
    </recommendedName>
</protein>
<dbReference type="OrthoDB" id="9791067at2"/>
<proteinExistence type="predicted"/>
<dbReference type="PANTHER" id="PTHR38342">
    <property type="entry name" value="SLR5037 PROTEIN"/>
    <property type="match status" value="1"/>
</dbReference>
<gene>
    <name evidence="2" type="ORF">B4167_1864</name>
</gene>
<dbReference type="Proteomes" id="UP000032076">
    <property type="component" value="Unassembled WGS sequence"/>
</dbReference>
<dbReference type="PIRSF" id="PIRSF021774">
    <property type="entry name" value="UCP021774"/>
    <property type="match status" value="1"/>
</dbReference>
<dbReference type="KEGG" id="bthv:CQJ30_10830"/>
<dbReference type="Gene3D" id="3.30.310.70">
    <property type="entry name" value="TT1751-like domain"/>
    <property type="match status" value="1"/>
</dbReference>
<dbReference type="PANTHER" id="PTHR38342:SF1">
    <property type="entry name" value="SLR5037 PROTEIN"/>
    <property type="match status" value="1"/>
</dbReference>
<dbReference type="InterPro" id="IPR005180">
    <property type="entry name" value="DUF302"/>
</dbReference>
<dbReference type="RefSeq" id="WP_041844622.1">
    <property type="nucleotide sequence ID" value="NZ_CP023704.1"/>
</dbReference>
<evidence type="ECO:0000313" key="2">
    <source>
        <dbReference type="EMBL" id="KIO73802.1"/>
    </source>
</evidence>
<feature type="domain" description="DUF302" evidence="1">
    <location>
        <begin position="36"/>
        <end position="98"/>
    </location>
</feature>
<dbReference type="InterPro" id="IPR035923">
    <property type="entry name" value="TT1751-like_sf"/>
</dbReference>
<dbReference type="EMBL" id="JXLU01000021">
    <property type="protein sequence ID" value="KIO73802.1"/>
    <property type="molecule type" value="Genomic_DNA"/>
</dbReference>
<dbReference type="Pfam" id="PF03625">
    <property type="entry name" value="DUF302"/>
    <property type="match status" value="1"/>
</dbReference>
<dbReference type="CDD" id="cd14797">
    <property type="entry name" value="DUF302"/>
    <property type="match status" value="1"/>
</dbReference>
<comment type="caution">
    <text evidence="2">The sequence shown here is derived from an EMBL/GenBank/DDBJ whole genome shotgun (WGS) entry which is preliminary data.</text>
</comment>
<sequence length="129" mass="14501">MDFHYTITTNKTIDEVLTTLEQNLKENKFGILWKLDLPAKLQEKGVNSYTTPYYILEVCNPVEAAHVLGHNQLVGYFLPCKIVVYESNGNVKIGLPKPTAMIGLLDEPKLISIAEDIEKILIAVLEKSK</sequence>
<organism evidence="2 3">
    <name type="scientific">Caldibacillus thermoamylovorans</name>
    <dbReference type="NCBI Taxonomy" id="35841"/>
    <lineage>
        <taxon>Bacteria</taxon>
        <taxon>Bacillati</taxon>
        <taxon>Bacillota</taxon>
        <taxon>Bacilli</taxon>
        <taxon>Bacillales</taxon>
        <taxon>Bacillaceae</taxon>
        <taxon>Caldibacillus</taxon>
    </lineage>
</organism>
<evidence type="ECO:0000313" key="3">
    <source>
        <dbReference type="Proteomes" id="UP000032076"/>
    </source>
</evidence>
<dbReference type="AlphaFoldDB" id="A0A0D0G995"/>
<reference evidence="2 3" key="1">
    <citation type="submission" date="2015-01" db="EMBL/GenBank/DDBJ databases">
        <title>Draft Genome Sequences of Four Bacillus thermoamylovorans Strains, Isolated From Food Products.</title>
        <authorList>
            <person name="Krawcyk A.O."/>
            <person name="Berendsen E.M."/>
            <person name="Eijlander R.T."/>
            <person name="de Jong A."/>
            <person name="Wells-Bennik M."/>
            <person name="Kuipers O.P."/>
        </authorList>
    </citation>
    <scope>NUCLEOTIDE SEQUENCE [LARGE SCALE GENOMIC DNA]</scope>
    <source>
        <strain evidence="2 3">B4167</strain>
    </source>
</reference>
<name>A0A0D0G995_9BACI</name>
<dbReference type="InterPro" id="IPR016796">
    <property type="entry name" value="UCP021774"/>
</dbReference>
<accession>A0A0D0G995</accession>